<name>A0A2P2IZS7_RHIMU</name>
<reference evidence="1" key="1">
    <citation type="submission" date="2018-02" db="EMBL/GenBank/DDBJ databases">
        <title>Rhizophora mucronata_Transcriptome.</title>
        <authorList>
            <person name="Meera S.P."/>
            <person name="Sreeshan A."/>
            <person name="Augustine A."/>
        </authorList>
    </citation>
    <scope>NUCLEOTIDE SEQUENCE</scope>
    <source>
        <tissue evidence="1">Leaf</tissue>
    </source>
</reference>
<protein>
    <submittedName>
        <fullName evidence="1">Uncharacterized protein</fullName>
    </submittedName>
</protein>
<evidence type="ECO:0000313" key="1">
    <source>
        <dbReference type="EMBL" id="MBW86692.1"/>
    </source>
</evidence>
<organism evidence="1">
    <name type="scientific">Rhizophora mucronata</name>
    <name type="common">Asiatic mangrove</name>
    <dbReference type="NCBI Taxonomy" id="61149"/>
    <lineage>
        <taxon>Eukaryota</taxon>
        <taxon>Viridiplantae</taxon>
        <taxon>Streptophyta</taxon>
        <taxon>Embryophyta</taxon>
        <taxon>Tracheophyta</taxon>
        <taxon>Spermatophyta</taxon>
        <taxon>Magnoliopsida</taxon>
        <taxon>eudicotyledons</taxon>
        <taxon>Gunneridae</taxon>
        <taxon>Pentapetalae</taxon>
        <taxon>rosids</taxon>
        <taxon>fabids</taxon>
        <taxon>Malpighiales</taxon>
        <taxon>Rhizophoraceae</taxon>
        <taxon>Rhizophora</taxon>
    </lineage>
</organism>
<dbReference type="EMBL" id="GGEC01006209">
    <property type="protein sequence ID" value="MBW86692.1"/>
    <property type="molecule type" value="Transcribed_RNA"/>
</dbReference>
<dbReference type="AlphaFoldDB" id="A0A2P2IZS7"/>
<accession>A0A2P2IZS7</accession>
<sequence>MEYLDDNSGRKNIFGIPCRSRSGCKWLCSA</sequence>
<proteinExistence type="predicted"/>